<name>A0A9D7SSB4_9BACT</name>
<sequence length="86" mass="9245">MTGKDMGAISGIDATGILISDKISDIKDVNVAILATVSDLPRIGPQLLSLIEAGLSVVTTCEEMFFPWDSSKDWSETIDRAAKDKM</sequence>
<protein>
    <submittedName>
        <fullName evidence="1">Uncharacterized protein</fullName>
    </submittedName>
</protein>
<gene>
    <name evidence="1" type="ORF">IPP15_07060</name>
</gene>
<dbReference type="Proteomes" id="UP000808337">
    <property type="component" value="Unassembled WGS sequence"/>
</dbReference>
<evidence type="ECO:0000313" key="2">
    <source>
        <dbReference type="Proteomes" id="UP000808337"/>
    </source>
</evidence>
<dbReference type="CDD" id="cd24146">
    <property type="entry name" value="nat-AmDH_N_like"/>
    <property type="match status" value="1"/>
</dbReference>
<accession>A0A9D7SSB4</accession>
<proteinExistence type="predicted"/>
<reference evidence="1 2" key="1">
    <citation type="submission" date="2020-10" db="EMBL/GenBank/DDBJ databases">
        <title>Connecting structure to function with the recovery of over 1000 high-quality activated sludge metagenome-assembled genomes encoding full-length rRNA genes using long-read sequencing.</title>
        <authorList>
            <person name="Singleton C.M."/>
            <person name="Petriglieri F."/>
            <person name="Kristensen J.M."/>
            <person name="Kirkegaard R.H."/>
            <person name="Michaelsen T.Y."/>
            <person name="Andersen M.H."/>
            <person name="Karst S.M."/>
            <person name="Dueholm M.S."/>
            <person name="Nielsen P.H."/>
            <person name="Albertsen M."/>
        </authorList>
    </citation>
    <scope>NUCLEOTIDE SEQUENCE [LARGE SCALE GENOMIC DNA]</scope>
    <source>
        <strain evidence="1">Ribe_18-Q3-R11-54_MAXAC.273</strain>
    </source>
</reference>
<evidence type="ECO:0000313" key="1">
    <source>
        <dbReference type="EMBL" id="MBK9982172.1"/>
    </source>
</evidence>
<organism evidence="1 2">
    <name type="scientific">Candidatus Opimibacter skivensis</name>
    <dbReference type="NCBI Taxonomy" id="2982028"/>
    <lineage>
        <taxon>Bacteria</taxon>
        <taxon>Pseudomonadati</taxon>
        <taxon>Bacteroidota</taxon>
        <taxon>Saprospiria</taxon>
        <taxon>Saprospirales</taxon>
        <taxon>Saprospiraceae</taxon>
        <taxon>Candidatus Opimibacter</taxon>
    </lineage>
</organism>
<comment type="caution">
    <text evidence="1">The sequence shown here is derived from an EMBL/GenBank/DDBJ whole genome shotgun (WGS) entry which is preliminary data.</text>
</comment>
<dbReference type="AlphaFoldDB" id="A0A9D7SSB4"/>
<dbReference type="EMBL" id="JADKGY010000004">
    <property type="protein sequence ID" value="MBK9982172.1"/>
    <property type="molecule type" value="Genomic_DNA"/>
</dbReference>